<evidence type="ECO:0000256" key="8">
    <source>
        <dbReference type="ARBA" id="ARBA00023239"/>
    </source>
</evidence>
<keyword evidence="7" id="KW-0368">Histidine biosynthesis</keyword>
<dbReference type="Pfam" id="PF00475">
    <property type="entry name" value="IGPD"/>
    <property type="match status" value="1"/>
</dbReference>
<dbReference type="PROSITE" id="PS00955">
    <property type="entry name" value="IGP_DEHYDRATASE_2"/>
    <property type="match status" value="1"/>
</dbReference>
<comment type="caution">
    <text evidence="9">The sequence shown here is derived from an EMBL/GenBank/DDBJ whole genome shotgun (WGS) entry which is preliminary data.</text>
</comment>
<evidence type="ECO:0000256" key="3">
    <source>
        <dbReference type="ARBA" id="ARBA00007481"/>
    </source>
</evidence>
<evidence type="ECO:0000256" key="5">
    <source>
        <dbReference type="ARBA" id="ARBA00016664"/>
    </source>
</evidence>
<dbReference type="PANTHER" id="PTHR23133:SF2">
    <property type="entry name" value="IMIDAZOLEGLYCEROL-PHOSPHATE DEHYDRATASE"/>
    <property type="match status" value="1"/>
</dbReference>
<dbReference type="FunFam" id="3.30.230.40:FF:000001">
    <property type="entry name" value="Imidazoleglycerol-phosphate dehydratase HisB"/>
    <property type="match status" value="1"/>
</dbReference>
<accession>A0AA39YZ12</accession>
<dbReference type="EMBL" id="JAULSY010000156">
    <property type="protein sequence ID" value="KAK0661186.1"/>
    <property type="molecule type" value="Genomic_DNA"/>
</dbReference>
<dbReference type="Proteomes" id="UP001174997">
    <property type="component" value="Unassembled WGS sequence"/>
</dbReference>
<evidence type="ECO:0000256" key="1">
    <source>
        <dbReference type="ARBA" id="ARBA00001723"/>
    </source>
</evidence>
<comment type="catalytic activity">
    <reaction evidence="1">
        <text>D-erythro-1-(imidazol-4-yl)glycerol 3-phosphate = 3-(imidazol-4-yl)-2-oxopropyl phosphate + H2O</text>
        <dbReference type="Rhea" id="RHEA:11040"/>
        <dbReference type="ChEBI" id="CHEBI:15377"/>
        <dbReference type="ChEBI" id="CHEBI:57766"/>
        <dbReference type="ChEBI" id="CHEBI:58278"/>
        <dbReference type="EC" id="4.2.1.19"/>
    </reaction>
</comment>
<dbReference type="AlphaFoldDB" id="A0AA39YZ12"/>
<sequence>MIRKLTTRNFMFIASLLAPNPSPSNMTSQLVARTVLVERITKETSVQVALSLDGGHLDLLPENDVFAQLPSQTSAHHASQDSAAQKIWVWTGIGFLDHMIHALAKHSGWSLRVRTLGDLAIDDHHTAEDTFLAIGEAFSKALGDRKGIRRFGDAHAPLDEALARAVLDISSRPYFVGTFGFKDAKIGSLTTQMIPHCLQSFSQSAGVTLHVDVLRGDNDHHRAEAAFKALAVASRIATERVIGKEGEVVSTKGVLAGHA</sequence>
<comment type="pathway">
    <text evidence="2">Amino-acid biosynthesis; L-histidine biosynthesis; L-histidine from 5-phospho-alpha-D-ribose 1-diphosphate: step 6/9.</text>
</comment>
<gene>
    <name evidence="9" type="ORF">QBC41DRAFT_330518</name>
</gene>
<evidence type="ECO:0000256" key="6">
    <source>
        <dbReference type="ARBA" id="ARBA00022605"/>
    </source>
</evidence>
<dbReference type="InterPro" id="IPR000807">
    <property type="entry name" value="ImidazoleglycerolP_deHydtase"/>
</dbReference>
<dbReference type="FunFam" id="3.30.230.40:FF:000005">
    <property type="entry name" value="Imidazoleglycerol-phosphate dehydratase"/>
    <property type="match status" value="1"/>
</dbReference>
<evidence type="ECO:0000256" key="4">
    <source>
        <dbReference type="ARBA" id="ARBA00012075"/>
    </source>
</evidence>
<dbReference type="HAMAP" id="MF_00076">
    <property type="entry name" value="HisB"/>
    <property type="match status" value="1"/>
</dbReference>
<name>A0AA39YZ12_9PEZI</name>
<dbReference type="InterPro" id="IPR020565">
    <property type="entry name" value="ImidazoleglycerP_deHydtase_CS"/>
</dbReference>
<protein>
    <recommendedName>
        <fullName evidence="5">Imidazoleglycerol-phosphate dehydratase</fullName>
        <ecNumber evidence="4">4.2.1.19</ecNumber>
    </recommendedName>
</protein>
<dbReference type="EC" id="4.2.1.19" evidence="4"/>
<evidence type="ECO:0000313" key="10">
    <source>
        <dbReference type="Proteomes" id="UP001174997"/>
    </source>
</evidence>
<dbReference type="InterPro" id="IPR020568">
    <property type="entry name" value="Ribosomal_Su5_D2-typ_SF"/>
</dbReference>
<dbReference type="Gene3D" id="3.30.230.40">
    <property type="entry name" value="Imidazole glycerol phosphate dehydratase, domain 1"/>
    <property type="match status" value="2"/>
</dbReference>
<dbReference type="SUPFAM" id="SSF54211">
    <property type="entry name" value="Ribosomal protein S5 domain 2-like"/>
    <property type="match status" value="2"/>
</dbReference>
<dbReference type="InterPro" id="IPR038494">
    <property type="entry name" value="IGPD_sf"/>
</dbReference>
<comment type="similarity">
    <text evidence="3">Belongs to the imidazoleglycerol-phosphate dehydratase family.</text>
</comment>
<evidence type="ECO:0000313" key="9">
    <source>
        <dbReference type="EMBL" id="KAK0661186.1"/>
    </source>
</evidence>
<proteinExistence type="inferred from homology"/>
<dbReference type="PANTHER" id="PTHR23133">
    <property type="entry name" value="IMIDAZOLEGLYCEROL-PHOSPHATE DEHYDRATASE HIS7"/>
    <property type="match status" value="1"/>
</dbReference>
<reference evidence="9" key="1">
    <citation type="submission" date="2023-06" db="EMBL/GenBank/DDBJ databases">
        <title>Genome-scale phylogeny and comparative genomics of the fungal order Sordariales.</title>
        <authorList>
            <consortium name="Lawrence Berkeley National Laboratory"/>
            <person name="Hensen N."/>
            <person name="Bonometti L."/>
            <person name="Westerberg I."/>
            <person name="Brannstrom I.O."/>
            <person name="Guillou S."/>
            <person name="Cros-Aarteil S."/>
            <person name="Calhoun S."/>
            <person name="Haridas S."/>
            <person name="Kuo A."/>
            <person name="Mondo S."/>
            <person name="Pangilinan J."/>
            <person name="Riley R."/>
            <person name="Labutti K."/>
            <person name="Andreopoulos B."/>
            <person name="Lipzen A."/>
            <person name="Chen C."/>
            <person name="Yanf M."/>
            <person name="Daum C."/>
            <person name="Ng V."/>
            <person name="Clum A."/>
            <person name="Steindorff A."/>
            <person name="Ohm R."/>
            <person name="Martin F."/>
            <person name="Silar P."/>
            <person name="Natvig D."/>
            <person name="Lalanne C."/>
            <person name="Gautier V."/>
            <person name="Ament-Velasquez S.L."/>
            <person name="Kruys A."/>
            <person name="Hutchinson M.I."/>
            <person name="Powell A.J."/>
            <person name="Barry K."/>
            <person name="Miller A.N."/>
            <person name="Grigoriev I.V."/>
            <person name="Debuchy R."/>
            <person name="Gladieux P."/>
            <person name="Thoren M.H."/>
            <person name="Johannesson H."/>
        </authorList>
    </citation>
    <scope>NUCLEOTIDE SEQUENCE</scope>
    <source>
        <strain evidence="9">CBS 307.81</strain>
    </source>
</reference>
<dbReference type="CDD" id="cd07914">
    <property type="entry name" value="IGPD"/>
    <property type="match status" value="1"/>
</dbReference>
<keyword evidence="10" id="KW-1185">Reference proteome</keyword>
<keyword evidence="6" id="KW-0028">Amino-acid biosynthesis</keyword>
<organism evidence="9 10">
    <name type="scientific">Cercophora samala</name>
    <dbReference type="NCBI Taxonomy" id="330535"/>
    <lineage>
        <taxon>Eukaryota</taxon>
        <taxon>Fungi</taxon>
        <taxon>Dikarya</taxon>
        <taxon>Ascomycota</taxon>
        <taxon>Pezizomycotina</taxon>
        <taxon>Sordariomycetes</taxon>
        <taxon>Sordariomycetidae</taxon>
        <taxon>Sordariales</taxon>
        <taxon>Lasiosphaeriaceae</taxon>
        <taxon>Cercophora</taxon>
    </lineage>
</organism>
<evidence type="ECO:0000256" key="2">
    <source>
        <dbReference type="ARBA" id="ARBA00005047"/>
    </source>
</evidence>
<dbReference type="GO" id="GO:0000105">
    <property type="term" value="P:L-histidine biosynthetic process"/>
    <property type="evidence" value="ECO:0007669"/>
    <property type="project" value="UniProtKB-KW"/>
</dbReference>
<evidence type="ECO:0000256" key="7">
    <source>
        <dbReference type="ARBA" id="ARBA00023102"/>
    </source>
</evidence>
<keyword evidence="8" id="KW-0456">Lyase</keyword>
<dbReference type="GO" id="GO:0004424">
    <property type="term" value="F:imidazoleglycerol-phosphate dehydratase activity"/>
    <property type="evidence" value="ECO:0007669"/>
    <property type="project" value="UniProtKB-EC"/>
</dbReference>